<evidence type="ECO:0000256" key="3">
    <source>
        <dbReference type="ARBA" id="ARBA00022679"/>
    </source>
</evidence>
<evidence type="ECO:0000256" key="5">
    <source>
        <dbReference type="ARBA" id="ARBA00022989"/>
    </source>
</evidence>
<keyword evidence="5 10" id="KW-1133">Transmembrane helix</keyword>
<keyword evidence="6 10" id="KW-0443">Lipid metabolism</keyword>
<protein>
    <recommendedName>
        <fullName evidence="10">Glycerol-3-phosphate acyltransferase</fullName>
    </recommendedName>
    <alternativeName>
        <fullName evidence="10">Acyl-PO4 G3P acyltransferase</fullName>
    </alternativeName>
    <alternativeName>
        <fullName evidence="10">Acyl-phosphate--glycerol-3-phosphate acyltransferase</fullName>
    </alternativeName>
    <alternativeName>
        <fullName evidence="10">G3P acyltransferase</fullName>
        <shortName evidence="10">GPAT</shortName>
        <ecNumber evidence="10">2.3.1.275</ecNumber>
    </alternativeName>
    <alternativeName>
        <fullName evidence="10">Lysophosphatidic acid synthase</fullName>
        <shortName evidence="10">LPA synthase</shortName>
    </alternativeName>
</protein>
<comment type="subcellular location">
    <subcellularLocation>
        <location evidence="10">Cell membrane</location>
        <topology evidence="10">Multi-pass membrane protein</topology>
    </subcellularLocation>
</comment>
<accession>A0A1V6C5S4</accession>
<sequence length="191" mass="20943">MKIIFLIILGYIIGSISFAYLFTYFLTGLDIRNIGTKNPGAANVARQVGKKWGIIVWIGDTLKGAGSMAIAESIGITNEILLTIIGTFAILGHCYPVFLKFKGGKGISTMGGVMFYLAPAVFPFILGFWFIAQLINPRSPGIILSEVALFFFILNQIYPDSFVKLSVSTLLLILVSIFINRKAIKEMRGAH</sequence>
<dbReference type="GO" id="GO:0005886">
    <property type="term" value="C:plasma membrane"/>
    <property type="evidence" value="ECO:0007669"/>
    <property type="project" value="UniProtKB-SubCell"/>
</dbReference>
<keyword evidence="1 10" id="KW-1003">Cell membrane</keyword>
<dbReference type="Proteomes" id="UP000485562">
    <property type="component" value="Unassembled WGS sequence"/>
</dbReference>
<organism evidence="11">
    <name type="scientific">candidate division TA06 bacterium ADurb.Bin131</name>
    <dbReference type="NCBI Taxonomy" id="1852827"/>
    <lineage>
        <taxon>Bacteria</taxon>
        <taxon>Bacteria division TA06</taxon>
    </lineage>
</organism>
<comment type="catalytic activity">
    <reaction evidence="10">
        <text>an acyl phosphate + sn-glycerol 3-phosphate = a 1-acyl-sn-glycero-3-phosphate + phosphate</text>
        <dbReference type="Rhea" id="RHEA:34075"/>
        <dbReference type="ChEBI" id="CHEBI:43474"/>
        <dbReference type="ChEBI" id="CHEBI:57597"/>
        <dbReference type="ChEBI" id="CHEBI:57970"/>
        <dbReference type="ChEBI" id="CHEBI:59918"/>
        <dbReference type="EC" id="2.3.1.275"/>
    </reaction>
</comment>
<evidence type="ECO:0000256" key="9">
    <source>
        <dbReference type="ARBA" id="ARBA00023264"/>
    </source>
</evidence>
<evidence type="ECO:0000256" key="7">
    <source>
        <dbReference type="ARBA" id="ARBA00023136"/>
    </source>
</evidence>
<dbReference type="GO" id="GO:0043772">
    <property type="term" value="F:acyl-phosphate glycerol-3-phosphate acyltransferase activity"/>
    <property type="evidence" value="ECO:0007669"/>
    <property type="project" value="UniProtKB-UniRule"/>
</dbReference>
<dbReference type="SMART" id="SM01207">
    <property type="entry name" value="G3P_acyltransf"/>
    <property type="match status" value="1"/>
</dbReference>
<evidence type="ECO:0000313" key="11">
    <source>
        <dbReference type="EMBL" id="OQB72259.1"/>
    </source>
</evidence>
<reference evidence="11" key="1">
    <citation type="submission" date="2017-02" db="EMBL/GenBank/DDBJ databases">
        <title>Delving into the versatile metabolic prowess of the omnipresent phylum Bacteroidetes.</title>
        <authorList>
            <person name="Nobu M.K."/>
            <person name="Mei R."/>
            <person name="Narihiro T."/>
            <person name="Kuroda K."/>
            <person name="Liu W.-T."/>
        </authorList>
    </citation>
    <scope>NUCLEOTIDE SEQUENCE</scope>
    <source>
        <strain evidence="11">ADurb.Bin131</strain>
    </source>
</reference>
<dbReference type="PANTHER" id="PTHR30309">
    <property type="entry name" value="INNER MEMBRANE PROTEIN YGIH"/>
    <property type="match status" value="1"/>
</dbReference>
<comment type="caution">
    <text evidence="11">The sequence shown here is derived from an EMBL/GenBank/DDBJ whole genome shotgun (WGS) entry which is preliminary data.</text>
</comment>
<feature type="transmembrane region" description="Helical" evidence="10">
    <location>
        <begin position="113"/>
        <end position="132"/>
    </location>
</feature>
<proteinExistence type="inferred from homology"/>
<comment type="subunit">
    <text evidence="10">Probably interacts with PlsX.</text>
</comment>
<dbReference type="PANTHER" id="PTHR30309:SF0">
    <property type="entry name" value="GLYCEROL-3-PHOSPHATE ACYLTRANSFERASE-RELATED"/>
    <property type="match status" value="1"/>
</dbReference>
<evidence type="ECO:0000256" key="8">
    <source>
        <dbReference type="ARBA" id="ARBA00023209"/>
    </source>
</evidence>
<keyword evidence="9 10" id="KW-1208">Phospholipid metabolism</keyword>
<evidence type="ECO:0000256" key="4">
    <source>
        <dbReference type="ARBA" id="ARBA00022692"/>
    </source>
</evidence>
<evidence type="ECO:0000256" key="2">
    <source>
        <dbReference type="ARBA" id="ARBA00022516"/>
    </source>
</evidence>
<keyword evidence="11" id="KW-0012">Acyltransferase</keyword>
<dbReference type="InterPro" id="IPR003811">
    <property type="entry name" value="G3P_acylTferase_PlsY"/>
</dbReference>
<keyword evidence="3 10" id="KW-0808">Transferase</keyword>
<feature type="transmembrane region" description="Helical" evidence="10">
    <location>
        <begin position="163"/>
        <end position="179"/>
    </location>
</feature>
<keyword evidence="8 10" id="KW-0594">Phospholipid biosynthesis</keyword>
<dbReference type="EMBL" id="MWDQ01000136">
    <property type="protein sequence ID" value="OQB72259.1"/>
    <property type="molecule type" value="Genomic_DNA"/>
</dbReference>
<dbReference type="UniPathway" id="UPA00085"/>
<keyword evidence="7 10" id="KW-0472">Membrane</keyword>
<gene>
    <name evidence="11" type="primary">plsY_2</name>
    <name evidence="10" type="synonym">plsY</name>
    <name evidence="11" type="ORF">BWX89_01395</name>
</gene>
<evidence type="ECO:0000256" key="10">
    <source>
        <dbReference type="HAMAP-Rule" id="MF_01043"/>
    </source>
</evidence>
<dbReference type="HAMAP" id="MF_01043">
    <property type="entry name" value="PlsY"/>
    <property type="match status" value="1"/>
</dbReference>
<dbReference type="GO" id="GO:0008654">
    <property type="term" value="P:phospholipid biosynthetic process"/>
    <property type="evidence" value="ECO:0007669"/>
    <property type="project" value="UniProtKB-UniRule"/>
</dbReference>
<comment type="function">
    <text evidence="10">Catalyzes the transfer of an acyl group from acyl-phosphate (acyl-PO(4)) to glycerol-3-phosphate (G3P) to form lysophosphatidic acid (LPA). This enzyme utilizes acyl-phosphate as fatty acyl donor, but not acyl-CoA or acyl-ACP.</text>
</comment>
<comment type="similarity">
    <text evidence="10">Belongs to the PlsY family.</text>
</comment>
<feature type="transmembrane region" description="Helical" evidence="10">
    <location>
        <begin position="6"/>
        <end position="27"/>
    </location>
</feature>
<dbReference type="Pfam" id="PF02660">
    <property type="entry name" value="G3P_acyltransf"/>
    <property type="match status" value="1"/>
</dbReference>
<evidence type="ECO:0000256" key="6">
    <source>
        <dbReference type="ARBA" id="ARBA00023098"/>
    </source>
</evidence>
<dbReference type="EC" id="2.3.1.275" evidence="10"/>
<keyword evidence="2 10" id="KW-0444">Lipid biosynthesis</keyword>
<dbReference type="AlphaFoldDB" id="A0A1V6C5S4"/>
<evidence type="ECO:0000256" key="1">
    <source>
        <dbReference type="ARBA" id="ARBA00022475"/>
    </source>
</evidence>
<name>A0A1V6C5S4_UNCT6</name>
<keyword evidence="4 10" id="KW-0812">Transmembrane</keyword>
<feature type="transmembrane region" description="Helical" evidence="10">
    <location>
        <begin position="80"/>
        <end position="101"/>
    </location>
</feature>
<comment type="pathway">
    <text evidence="10">Lipid metabolism; phospholipid metabolism.</text>
</comment>